<dbReference type="PROSITE" id="PS51318">
    <property type="entry name" value="TAT"/>
    <property type="match status" value="1"/>
</dbReference>
<reference evidence="2" key="1">
    <citation type="submission" date="2018-05" db="EMBL/GenBank/DDBJ databases">
        <authorList>
            <person name="Lanie J.A."/>
            <person name="Ng W.-L."/>
            <person name="Kazmierczak K.M."/>
            <person name="Andrzejewski T.M."/>
            <person name="Davidsen T.M."/>
            <person name="Wayne K.J."/>
            <person name="Tettelin H."/>
            <person name="Glass J.I."/>
            <person name="Rusch D."/>
            <person name="Podicherti R."/>
            <person name="Tsui H.-C.T."/>
            <person name="Winkler M.E."/>
        </authorList>
    </citation>
    <scope>NUCLEOTIDE SEQUENCE</scope>
</reference>
<gene>
    <name evidence="2" type="ORF">METZ01_LOCUS55002</name>
</gene>
<dbReference type="EMBL" id="UINC01002975">
    <property type="protein sequence ID" value="SVA02148.1"/>
    <property type="molecule type" value="Genomic_DNA"/>
</dbReference>
<dbReference type="AlphaFoldDB" id="A0A381SFT5"/>
<dbReference type="NCBIfam" id="TIGR01409">
    <property type="entry name" value="TAT_signal_seq"/>
    <property type="match status" value="1"/>
</dbReference>
<sequence length="338" mass="37630">MLTRRKFLKNSAAITGGVSIVGLSSAAISGYSSSKDPLFKISLAEWSLNKSIYGKSRQLGWEEFAKLLTDDPDAILQGDVKHLDFAKIARQDFGIDAVEYVNTFFFNKATDLNYLKEMKTIASGEGVKSLLIMCDREGALGDPDDAARTNAVENHYKWIDAANILGCHSIRVNAQSEGEYDEQIKLATDGLSQLTEYGTKYDINVIVENHGGLSSNGKWLSGVIDMVNHPRCGTLPDFGNFYLGTWEDKGNDWYDRYVGVEELMPYAKAVSAKSHNFNEDGDEKDTDYSKMMRIVLDAGYRGYVGIEYEGSDLSEMDGIAATKKLLEKVRDELAYKYN</sequence>
<dbReference type="InterPro" id="IPR050312">
    <property type="entry name" value="IolE/XylAMocC-like"/>
</dbReference>
<organism evidence="2">
    <name type="scientific">marine metagenome</name>
    <dbReference type="NCBI Taxonomy" id="408172"/>
    <lineage>
        <taxon>unclassified sequences</taxon>
        <taxon>metagenomes</taxon>
        <taxon>ecological metagenomes</taxon>
    </lineage>
</organism>
<proteinExistence type="predicted"/>
<dbReference type="PANTHER" id="PTHR12110">
    <property type="entry name" value="HYDROXYPYRUVATE ISOMERASE"/>
    <property type="match status" value="1"/>
</dbReference>
<accession>A0A381SFT5</accession>
<name>A0A381SFT5_9ZZZZ</name>
<dbReference type="PANTHER" id="PTHR12110:SF53">
    <property type="entry name" value="BLR5974 PROTEIN"/>
    <property type="match status" value="1"/>
</dbReference>
<evidence type="ECO:0000313" key="2">
    <source>
        <dbReference type="EMBL" id="SVA02148.1"/>
    </source>
</evidence>
<evidence type="ECO:0000259" key="1">
    <source>
        <dbReference type="Pfam" id="PF01261"/>
    </source>
</evidence>
<dbReference type="Gene3D" id="3.20.20.150">
    <property type="entry name" value="Divalent-metal-dependent TIM barrel enzymes"/>
    <property type="match status" value="1"/>
</dbReference>
<dbReference type="Pfam" id="PF01261">
    <property type="entry name" value="AP_endonuc_2"/>
    <property type="match status" value="1"/>
</dbReference>
<protein>
    <recommendedName>
        <fullName evidence="1">Xylose isomerase-like TIM barrel domain-containing protein</fullName>
    </recommendedName>
</protein>
<dbReference type="SUPFAM" id="SSF51658">
    <property type="entry name" value="Xylose isomerase-like"/>
    <property type="match status" value="1"/>
</dbReference>
<dbReference type="InterPro" id="IPR013022">
    <property type="entry name" value="Xyl_isomerase-like_TIM-brl"/>
</dbReference>
<dbReference type="InterPro" id="IPR036237">
    <property type="entry name" value="Xyl_isomerase-like_sf"/>
</dbReference>
<dbReference type="InterPro" id="IPR019546">
    <property type="entry name" value="TAT_signal_bac_arc"/>
</dbReference>
<dbReference type="InterPro" id="IPR006311">
    <property type="entry name" value="TAT_signal"/>
</dbReference>
<feature type="domain" description="Xylose isomerase-like TIM barrel" evidence="1">
    <location>
        <begin position="92"/>
        <end position="324"/>
    </location>
</feature>